<comment type="caution">
    <text evidence="1">The sequence shown here is derived from an EMBL/GenBank/DDBJ whole genome shotgun (WGS) entry which is preliminary data.</text>
</comment>
<dbReference type="EMBL" id="JBBWWT010000006">
    <property type="protein sequence ID" value="MEL1265383.1"/>
    <property type="molecule type" value="Genomic_DNA"/>
</dbReference>
<evidence type="ECO:0000313" key="1">
    <source>
        <dbReference type="EMBL" id="MEL1265383.1"/>
    </source>
</evidence>
<keyword evidence="2" id="KW-1185">Reference proteome</keyword>
<reference evidence="1 2" key="1">
    <citation type="submission" date="2024-04" db="EMBL/GenBank/DDBJ databases">
        <title>Draft genome sequence of Pseudoxanthomonas putridarboris WD12.</title>
        <authorList>
            <person name="Oh J."/>
        </authorList>
    </citation>
    <scope>NUCLEOTIDE SEQUENCE [LARGE SCALE GENOMIC DNA]</scope>
    <source>
        <strain evidence="1 2">WD12</strain>
    </source>
</reference>
<dbReference type="Proteomes" id="UP001459204">
    <property type="component" value="Unassembled WGS sequence"/>
</dbReference>
<gene>
    <name evidence="1" type="ORF">AAD027_13550</name>
</gene>
<name>A0ABU9J3W1_9GAMM</name>
<protein>
    <recommendedName>
        <fullName evidence="3">YD repeat-containing protein</fullName>
    </recommendedName>
</protein>
<sequence length="577" mass="64668">MPTETSPYEDRLTAVANGYQVQAFGSDGFGDEVNPLTGDLRFTQVDLELKGVGPDISIIRTFSSNEGRQRNWHGSYFFGDWNLEVPRVVTHAREITAPPNQVQEAQWQVSGTNPHARCSNYDLPPEDPLGRWWNGVEIRGVSSEGTFGTERLPLLKRGGNPISPSMTIDGVAMTFPMVTTSLWMVACLPSITNGPGEGFLAVSPSGTIYWFNYMVKVYSEKYSPPYSPQNYPYPQGYTSAQYWPDGARRVQLALMPSRIRDRFGNEISFTYSNNRLQAISSSDGRSISITTETDHRAITVTSDNPAARRVWRYYTGHIPGTVSSGLLRVVRPDGTYWQFSLGHFTRMCDARIWQAPSWDPIKICQDASGGVFFERQGTVKAPSGAVATYVVQGWPMAYTVDPAIEPYDYVESEFYEPVYPTTYSVRSKMVDNLGSISEWRYSYNQFCPGASRPANTVSFDVTNPDGSIDVHFVDNTWRGPHTGQIKKKLLGATCAGNSYSAFREEITSWVPIDQPNPWPSPFGLVNYQHVGKKAYEYLSPMRSRVINQNGASFHFVNEVHDQYGNPTQVKKYSSIQP</sequence>
<proteinExistence type="predicted"/>
<dbReference type="RefSeq" id="WP_341726555.1">
    <property type="nucleotide sequence ID" value="NZ_JBBWWT010000006.1"/>
</dbReference>
<evidence type="ECO:0008006" key="3">
    <source>
        <dbReference type="Google" id="ProtNLM"/>
    </source>
</evidence>
<accession>A0ABU9J3W1</accession>
<organism evidence="1 2">
    <name type="scientific">Pseudoxanthomonas putridarboris</name>
    <dbReference type="NCBI Taxonomy" id="752605"/>
    <lineage>
        <taxon>Bacteria</taxon>
        <taxon>Pseudomonadati</taxon>
        <taxon>Pseudomonadota</taxon>
        <taxon>Gammaproteobacteria</taxon>
        <taxon>Lysobacterales</taxon>
        <taxon>Lysobacteraceae</taxon>
        <taxon>Pseudoxanthomonas</taxon>
    </lineage>
</organism>
<evidence type="ECO:0000313" key="2">
    <source>
        <dbReference type="Proteomes" id="UP001459204"/>
    </source>
</evidence>